<evidence type="ECO:0000256" key="1">
    <source>
        <dbReference type="ARBA" id="ARBA00022679"/>
    </source>
</evidence>
<comment type="caution">
    <text evidence="6">The sequence shown here is derived from an EMBL/GenBank/DDBJ whole genome shotgun (WGS) entry which is preliminary data.</text>
</comment>
<evidence type="ECO:0000313" key="6">
    <source>
        <dbReference type="EMBL" id="GEA61919.1"/>
    </source>
</evidence>
<keyword evidence="1" id="KW-0808">Transferase</keyword>
<proteinExistence type="predicted"/>
<name>A0A4Y3IQV5_9VIBR</name>
<dbReference type="InterPro" id="IPR001638">
    <property type="entry name" value="Solute-binding_3/MltF_N"/>
</dbReference>
<dbReference type="GO" id="GO:0016020">
    <property type="term" value="C:membrane"/>
    <property type="evidence" value="ECO:0007669"/>
    <property type="project" value="InterPro"/>
</dbReference>
<dbReference type="AlphaFoldDB" id="A0A4Y3IQV5"/>
<evidence type="ECO:0000256" key="3">
    <source>
        <dbReference type="ARBA" id="ARBA00023012"/>
    </source>
</evidence>
<dbReference type="Pfam" id="PF02518">
    <property type="entry name" value="HATPase_c"/>
    <property type="match status" value="1"/>
</dbReference>
<feature type="transmembrane region" description="Helical" evidence="4">
    <location>
        <begin position="517"/>
        <end position="538"/>
    </location>
</feature>
<dbReference type="Pfam" id="PF07730">
    <property type="entry name" value="HisKA_3"/>
    <property type="match status" value="1"/>
</dbReference>
<dbReference type="CDD" id="cd16917">
    <property type="entry name" value="HATPase_UhpB-NarQ-NarX-like"/>
    <property type="match status" value="1"/>
</dbReference>
<accession>A0A4Y3IQV5</accession>
<keyword evidence="4" id="KW-0472">Membrane</keyword>
<dbReference type="EMBL" id="BJLH01000014">
    <property type="protein sequence ID" value="GEA61919.1"/>
    <property type="molecule type" value="Genomic_DNA"/>
</dbReference>
<dbReference type="Gene3D" id="1.20.5.1930">
    <property type="match status" value="1"/>
</dbReference>
<dbReference type="PANTHER" id="PTHR24421">
    <property type="entry name" value="NITRATE/NITRITE SENSOR PROTEIN NARX-RELATED"/>
    <property type="match status" value="1"/>
</dbReference>
<evidence type="ECO:0000313" key="7">
    <source>
        <dbReference type="Proteomes" id="UP000318242"/>
    </source>
</evidence>
<dbReference type="Proteomes" id="UP000318242">
    <property type="component" value="Unassembled WGS sequence"/>
</dbReference>
<dbReference type="OrthoDB" id="9797605at2"/>
<organism evidence="6 7">
    <name type="scientific">Vibrio comitans NBRC 102076</name>
    <dbReference type="NCBI Taxonomy" id="1219078"/>
    <lineage>
        <taxon>Bacteria</taxon>
        <taxon>Pseudomonadati</taxon>
        <taxon>Pseudomonadota</taxon>
        <taxon>Gammaproteobacteria</taxon>
        <taxon>Vibrionales</taxon>
        <taxon>Vibrionaceae</taxon>
        <taxon>Vibrio</taxon>
    </lineage>
</organism>
<keyword evidence="2" id="KW-0418">Kinase</keyword>
<dbReference type="InterPro" id="IPR013655">
    <property type="entry name" value="PAS_fold_3"/>
</dbReference>
<evidence type="ECO:0000256" key="4">
    <source>
        <dbReference type="SAM" id="Phobius"/>
    </source>
</evidence>
<dbReference type="GO" id="GO:0000155">
    <property type="term" value="F:phosphorelay sensor kinase activity"/>
    <property type="evidence" value="ECO:0007669"/>
    <property type="project" value="InterPro"/>
</dbReference>
<evidence type="ECO:0000256" key="2">
    <source>
        <dbReference type="ARBA" id="ARBA00022777"/>
    </source>
</evidence>
<dbReference type="InterPro" id="IPR050482">
    <property type="entry name" value="Sensor_HK_TwoCompSys"/>
</dbReference>
<keyword evidence="4" id="KW-1133">Transmembrane helix</keyword>
<keyword evidence="7" id="KW-1185">Reference proteome</keyword>
<dbReference type="Pfam" id="PF08447">
    <property type="entry name" value="PAS_3"/>
    <property type="match status" value="1"/>
</dbReference>
<reference evidence="6 7" key="1">
    <citation type="submission" date="2019-06" db="EMBL/GenBank/DDBJ databases">
        <title>Whole genome shotgun sequence of Vibrio comitans NBRC 102076.</title>
        <authorList>
            <person name="Hosoyama A."/>
            <person name="Uohara A."/>
            <person name="Ohji S."/>
            <person name="Ichikawa N."/>
        </authorList>
    </citation>
    <scope>NUCLEOTIDE SEQUENCE [LARGE SCALE GENOMIC DNA]</scope>
    <source>
        <strain evidence="6 7">NBRC 102076</strain>
    </source>
</reference>
<evidence type="ECO:0000259" key="5">
    <source>
        <dbReference type="PROSITE" id="PS50109"/>
    </source>
</evidence>
<dbReference type="SMART" id="SM00387">
    <property type="entry name" value="HATPase_c"/>
    <property type="match status" value="1"/>
</dbReference>
<dbReference type="InterPro" id="IPR003594">
    <property type="entry name" value="HATPase_dom"/>
</dbReference>
<dbReference type="RefSeq" id="WP_141272265.1">
    <property type="nucleotide sequence ID" value="NZ_BJLH01000014.1"/>
</dbReference>
<dbReference type="SUPFAM" id="SSF53850">
    <property type="entry name" value="Periplasmic binding protein-like II"/>
    <property type="match status" value="2"/>
</dbReference>
<sequence>MLKHFLSLVLSYVVFLPFTYASGVELSSEELEWIKSAPPIKVNNAKDNAPFDYIVNGTPTGYSVEYLQLLGSKVGLSFEFIQGKTWSEYKQFAEDKHIDMLHLISKSEDRQRYLIYTRPYFTGSPTLLYGKKSQPLVSSYEQLEQSTLAVIRDSVEQRFLSHNLPDIQLLGVDSTHEGLNSVLKGESDYFLCYPSICDNYINQRFLTLVESRGHLNIDELSKPKQAYFAVRNDWPELVAILDKAILSVTPEEKKELADRWVEKNNAPSSAGSELSEVEKQWIESNKRLLYSQPTKYSPYSYVEEDGLLGGLAADLVKSFNEEYEVQSFYIDYPNWTDTYQALLEGEIDFIPAININDKRRKEVLLTEPVLTYYLTIFSHDDGPVFNSLDDLLGYRVGISKNSSVARLLKTNYPNLTYVTYNNGVDVYKALSNGNIDATATSPHVMYQTINEFGLDNIVKSAETEFKFELAIAVHPSKPELLALFNKMIFDLGDNQIEEFMDRWTNIKVVHRTDWSSLIYWILGVSLIAALIVTTVLSINKARTIRLLGANDKRLTNAQRVAKIGNWELNKKRELVQVSQQVRNLLGLSSDIPLTQQEYAKFIFADDKEGVRKSWLSALKTGLYQHEYRIEVAGVQKWVREVAELSFDKRGRFNSASGTIQEITEQKLVELKAKHNESELRELTSKLLYVQEEERRRVARELHDDLSQRLAVLSISIGSLELDPNLSPAKERLSELKQDLSLVAKDIHGLSRRLHPSILDDLGLVDALRSEISNFADRELIAVHFEPTDKELDLSKSSELGLFRITQEALRNIAKYSEASKVLVTLSFINQHVVLQVIDDGIGFNVEEAMKSQGLGLQSMTERARLINASFDITSSNEGTTITVDIEH</sequence>
<keyword evidence="4" id="KW-0812">Transmembrane</keyword>
<dbReference type="SUPFAM" id="SSF55785">
    <property type="entry name" value="PYP-like sensor domain (PAS domain)"/>
    <property type="match status" value="1"/>
</dbReference>
<dbReference type="InterPro" id="IPR011712">
    <property type="entry name" value="Sig_transdc_His_kin_sub3_dim/P"/>
</dbReference>
<dbReference type="Pfam" id="PF00497">
    <property type="entry name" value="SBP_bac_3"/>
    <property type="match status" value="2"/>
</dbReference>
<dbReference type="CDD" id="cd01007">
    <property type="entry name" value="PBP2_BvgS_HisK_like"/>
    <property type="match status" value="2"/>
</dbReference>
<dbReference type="Gene3D" id="3.30.450.20">
    <property type="entry name" value="PAS domain"/>
    <property type="match status" value="1"/>
</dbReference>
<dbReference type="Gene3D" id="3.30.565.10">
    <property type="entry name" value="Histidine kinase-like ATPase, C-terminal domain"/>
    <property type="match status" value="1"/>
</dbReference>
<protein>
    <recommendedName>
        <fullName evidence="5">Histidine kinase domain-containing protein</fullName>
    </recommendedName>
</protein>
<dbReference type="SMART" id="SM00062">
    <property type="entry name" value="PBPb"/>
    <property type="match status" value="2"/>
</dbReference>
<dbReference type="Gene3D" id="3.40.190.10">
    <property type="entry name" value="Periplasmic binding protein-like II"/>
    <property type="match status" value="4"/>
</dbReference>
<gene>
    <name evidence="6" type="ORF">VCO01S_31120</name>
</gene>
<dbReference type="SUPFAM" id="SSF55874">
    <property type="entry name" value="ATPase domain of HSP90 chaperone/DNA topoisomerase II/histidine kinase"/>
    <property type="match status" value="1"/>
</dbReference>
<dbReference type="PROSITE" id="PS50109">
    <property type="entry name" value="HIS_KIN"/>
    <property type="match status" value="1"/>
</dbReference>
<dbReference type="InterPro" id="IPR035965">
    <property type="entry name" value="PAS-like_dom_sf"/>
</dbReference>
<keyword evidence="3" id="KW-0902">Two-component regulatory system</keyword>
<dbReference type="GO" id="GO:0046983">
    <property type="term" value="F:protein dimerization activity"/>
    <property type="evidence" value="ECO:0007669"/>
    <property type="project" value="InterPro"/>
</dbReference>
<feature type="domain" description="Histidine kinase" evidence="5">
    <location>
        <begin position="696"/>
        <end position="887"/>
    </location>
</feature>
<dbReference type="InterPro" id="IPR005467">
    <property type="entry name" value="His_kinase_dom"/>
</dbReference>
<dbReference type="InterPro" id="IPR036890">
    <property type="entry name" value="HATPase_C_sf"/>
</dbReference>